<proteinExistence type="predicted"/>
<name>A0ABU1UQW9_9ACTN</name>
<keyword evidence="2" id="KW-0812">Transmembrane</keyword>
<gene>
    <name evidence="3" type="ORF">J2X11_002423</name>
</gene>
<keyword evidence="2" id="KW-0472">Membrane</keyword>
<evidence type="ECO:0000313" key="4">
    <source>
        <dbReference type="Proteomes" id="UP001257739"/>
    </source>
</evidence>
<comment type="caution">
    <text evidence="3">The sequence shown here is derived from an EMBL/GenBank/DDBJ whole genome shotgun (WGS) entry which is preliminary data.</text>
</comment>
<keyword evidence="4" id="KW-1185">Reference proteome</keyword>
<keyword evidence="2" id="KW-1133">Transmembrane helix</keyword>
<reference evidence="3 4" key="1">
    <citation type="submission" date="2023-07" db="EMBL/GenBank/DDBJ databases">
        <title>Sorghum-associated microbial communities from plants grown in Nebraska, USA.</title>
        <authorList>
            <person name="Schachtman D."/>
        </authorList>
    </citation>
    <scope>NUCLEOTIDE SEQUENCE [LARGE SCALE GENOMIC DNA]</scope>
    <source>
        <strain evidence="3 4">BE248</strain>
    </source>
</reference>
<evidence type="ECO:0000313" key="3">
    <source>
        <dbReference type="EMBL" id="MDR7087584.1"/>
    </source>
</evidence>
<evidence type="ECO:0000256" key="2">
    <source>
        <dbReference type="SAM" id="Phobius"/>
    </source>
</evidence>
<feature type="region of interest" description="Disordered" evidence="1">
    <location>
        <begin position="114"/>
        <end position="139"/>
    </location>
</feature>
<dbReference type="Proteomes" id="UP001257739">
    <property type="component" value="Unassembled WGS sequence"/>
</dbReference>
<sequence length="267" mass="27326">MSGYTIGEIIIWLLLAALLGGLLGWFLRQLRCEREHGAGASSAPAPAKAVALSGGIESAGPVNASKGGRAPTAEYTIKGNTDSMYFHTPGSPSYDQTIAEVWFKSEAEARAAGYTPPGTGGAKKAAAKKAPAKKAPAKAAAKKAPAKAVAKKAPVKVAAKKAPVKVAAKKAPVKVAAKKAPVKAVAKKAPAKKAPAKKAVAAGKFPGSARPLSGGRAPSAAYKIKGNEDSMIYHTPDSPFYGQTIAETWFRTEAAAVAAGFRKPRNA</sequence>
<dbReference type="EMBL" id="JAVDWH010000001">
    <property type="protein sequence ID" value="MDR7087584.1"/>
    <property type="molecule type" value="Genomic_DNA"/>
</dbReference>
<protein>
    <submittedName>
        <fullName evidence="3">Tfp pilus assembly protein FimV</fullName>
    </submittedName>
</protein>
<feature type="compositionally biased region" description="Basic residues" evidence="1">
    <location>
        <begin position="125"/>
        <end position="139"/>
    </location>
</feature>
<feature type="transmembrane region" description="Helical" evidence="2">
    <location>
        <begin position="6"/>
        <end position="27"/>
    </location>
</feature>
<accession>A0ABU1UQW9</accession>
<evidence type="ECO:0000256" key="1">
    <source>
        <dbReference type="SAM" id="MobiDB-lite"/>
    </source>
</evidence>
<dbReference type="RefSeq" id="WP_309971462.1">
    <property type="nucleotide sequence ID" value="NZ_JAVDWH010000001.1"/>
</dbReference>
<organism evidence="3 4">
    <name type="scientific">Aeromicrobium panaciterrae</name>
    <dbReference type="NCBI Taxonomy" id="363861"/>
    <lineage>
        <taxon>Bacteria</taxon>
        <taxon>Bacillati</taxon>
        <taxon>Actinomycetota</taxon>
        <taxon>Actinomycetes</taxon>
        <taxon>Propionibacteriales</taxon>
        <taxon>Nocardioidaceae</taxon>
        <taxon>Aeromicrobium</taxon>
    </lineage>
</organism>